<evidence type="ECO:0000313" key="2">
    <source>
        <dbReference type="Proteomes" id="UP000188551"/>
    </source>
</evidence>
<protein>
    <recommendedName>
        <fullName evidence="3">Nucleotidyltransferase domain-containing protein</fullName>
    </recommendedName>
</protein>
<dbReference type="EMBL" id="MUXN01000010">
    <property type="protein sequence ID" value="OOC06046.1"/>
    <property type="molecule type" value="Genomic_DNA"/>
</dbReference>
<dbReference type="SUPFAM" id="SSF81301">
    <property type="entry name" value="Nucleotidyltransferase"/>
    <property type="match status" value="1"/>
</dbReference>
<gene>
    <name evidence="1" type="ORF">B0293_14415</name>
</gene>
<dbReference type="Proteomes" id="UP000188551">
    <property type="component" value="Unassembled WGS sequence"/>
</dbReference>
<accession>A0ABX3JE81</accession>
<name>A0ABX3JE81_9PSEU</name>
<comment type="caution">
    <text evidence="1">The sequence shown here is derived from an EMBL/GenBank/DDBJ whole genome shotgun (WGS) entry which is preliminary data.</text>
</comment>
<organism evidence="1 2">
    <name type="scientific">Amycolatopsis azurea DSM 43854</name>
    <dbReference type="NCBI Taxonomy" id="1238180"/>
    <lineage>
        <taxon>Bacteria</taxon>
        <taxon>Bacillati</taxon>
        <taxon>Actinomycetota</taxon>
        <taxon>Actinomycetes</taxon>
        <taxon>Pseudonocardiales</taxon>
        <taxon>Pseudonocardiaceae</taxon>
        <taxon>Amycolatopsis</taxon>
    </lineage>
</organism>
<evidence type="ECO:0008006" key="3">
    <source>
        <dbReference type="Google" id="ProtNLM"/>
    </source>
</evidence>
<dbReference type="InterPro" id="IPR043519">
    <property type="entry name" value="NT_sf"/>
</dbReference>
<dbReference type="CDD" id="cd05403">
    <property type="entry name" value="NT_KNTase_like"/>
    <property type="match status" value="1"/>
</dbReference>
<keyword evidence="2" id="KW-1185">Reference proteome</keyword>
<reference evidence="1 2" key="1">
    <citation type="submission" date="2017-02" db="EMBL/GenBank/DDBJ databases">
        <title>Amycolatopsis azurea DSM 43854 draft genome.</title>
        <authorList>
            <person name="Mayilraj S."/>
        </authorList>
    </citation>
    <scope>NUCLEOTIDE SEQUENCE [LARGE SCALE GENOMIC DNA]</scope>
    <source>
        <strain evidence="1 2">DSM 43854</strain>
    </source>
</reference>
<dbReference type="Gene3D" id="3.30.460.10">
    <property type="entry name" value="Beta Polymerase, domain 2"/>
    <property type="match status" value="1"/>
</dbReference>
<proteinExistence type="predicted"/>
<evidence type="ECO:0000313" key="1">
    <source>
        <dbReference type="EMBL" id="OOC06046.1"/>
    </source>
</evidence>
<sequence length="243" mass="26805">MTQRTAVRDALLSWARDDAEVSAAALVGSAATGREDAWSDIDLALRIGSAAEPGDVSARWTARLYDEFEVAHHLDVLARGVLYRVFLLADSLQIDISFWPADRFRATEPGFKLVFGTANTPTNPAPLDPDHLAGMGWLYGLHARSAIARGRGWQALMMLDGVRDQIIALACVRHGLNPHHGRDADKLPSELLDELMRARASTTDDHELRRANKLSIEALLREIARHDEALAQRLVMPAEALTF</sequence>